<dbReference type="Proteomes" id="UP001190926">
    <property type="component" value="Unassembled WGS sequence"/>
</dbReference>
<protein>
    <submittedName>
        <fullName evidence="1">Uncharacterized protein</fullName>
    </submittedName>
</protein>
<evidence type="ECO:0000313" key="2">
    <source>
        <dbReference type="Proteomes" id="UP001190926"/>
    </source>
</evidence>
<name>A0AAD4JIE3_PERFH</name>
<comment type="caution">
    <text evidence="1">The sequence shown here is derived from an EMBL/GenBank/DDBJ whole genome shotgun (WGS) entry which is preliminary data.</text>
</comment>
<reference evidence="1 2" key="1">
    <citation type="journal article" date="2021" name="Nat. Commun.">
        <title>Incipient diploidization of the medicinal plant Perilla within 10,000 years.</title>
        <authorList>
            <person name="Zhang Y."/>
            <person name="Shen Q."/>
            <person name="Leng L."/>
            <person name="Zhang D."/>
            <person name="Chen S."/>
            <person name="Shi Y."/>
            <person name="Ning Z."/>
            <person name="Chen S."/>
        </authorList>
    </citation>
    <scope>NUCLEOTIDE SEQUENCE [LARGE SCALE GENOMIC DNA]</scope>
    <source>
        <strain evidence="2">cv. PC099</strain>
    </source>
</reference>
<keyword evidence="2" id="KW-1185">Reference proteome</keyword>
<sequence>MSASFDLAVVSGAPLKLFLSSISSFSARCMRKALCCSIQQSDLSFFPTVSMRLRPKRFVSLGFCVAGLVPESYVLGVIT</sequence>
<accession>A0AAD4JIE3</accession>
<dbReference type="AlphaFoldDB" id="A0AAD4JIE3"/>
<dbReference type="EMBL" id="SDAM02000050">
    <property type="protein sequence ID" value="KAH6834455.1"/>
    <property type="molecule type" value="Genomic_DNA"/>
</dbReference>
<organism evidence="1 2">
    <name type="scientific">Perilla frutescens var. hirtella</name>
    <name type="common">Perilla citriodora</name>
    <name type="synonym">Perilla setoyensis</name>
    <dbReference type="NCBI Taxonomy" id="608512"/>
    <lineage>
        <taxon>Eukaryota</taxon>
        <taxon>Viridiplantae</taxon>
        <taxon>Streptophyta</taxon>
        <taxon>Embryophyta</taxon>
        <taxon>Tracheophyta</taxon>
        <taxon>Spermatophyta</taxon>
        <taxon>Magnoliopsida</taxon>
        <taxon>eudicotyledons</taxon>
        <taxon>Gunneridae</taxon>
        <taxon>Pentapetalae</taxon>
        <taxon>asterids</taxon>
        <taxon>lamiids</taxon>
        <taxon>Lamiales</taxon>
        <taxon>Lamiaceae</taxon>
        <taxon>Nepetoideae</taxon>
        <taxon>Elsholtzieae</taxon>
        <taxon>Perilla</taxon>
    </lineage>
</organism>
<gene>
    <name evidence="1" type="ORF">C2S53_004190</name>
</gene>
<evidence type="ECO:0000313" key="1">
    <source>
        <dbReference type="EMBL" id="KAH6834455.1"/>
    </source>
</evidence>
<proteinExistence type="predicted"/>